<dbReference type="Proteomes" id="UP001281003">
    <property type="component" value="Unassembled WGS sequence"/>
</dbReference>
<protein>
    <submittedName>
        <fullName evidence="1">Uncharacterized protein</fullName>
    </submittedName>
</protein>
<comment type="caution">
    <text evidence="1">The sequence shown here is derived from an EMBL/GenBank/DDBJ whole genome shotgun (WGS) entry which is preliminary data.</text>
</comment>
<keyword evidence="2" id="KW-1185">Reference proteome</keyword>
<evidence type="ECO:0000313" key="1">
    <source>
        <dbReference type="EMBL" id="KAK3392279.1"/>
    </source>
</evidence>
<accession>A0AAE0P2M1</accession>
<sequence length="291" mass="33718">MLHENIHYDSDQWFGPFKAPFVTTAWAQYPVYSTLLHGDRPQPLIKGKVVEEENVASAHILIWPPSKVAPNETVELGAMLMIKPVPDPRWLQTRCRMIASPARADIVTGPVDKERDFVIAEVRHGFRKPGKPEDLTEMVVKFENIVFPRPGRFEVRIEVNICAFLDGEEDDDSPLQRWPPPDLWPVWPTEPFHLYKEAGFCAGVLVLGQITEVAEQHRGQYFNHQLERKKKLSKIPENCKQGRRLWVRPNNQTSQPKYISDIQDEFLEKINSNYGEWAEYMAEGSWPRFDD</sequence>
<name>A0AAE0P2M1_SORBR</name>
<gene>
    <name evidence="1" type="ORF">B0T20DRAFT_420679</name>
</gene>
<dbReference type="AlphaFoldDB" id="A0AAE0P2M1"/>
<reference evidence="1" key="1">
    <citation type="journal article" date="2023" name="Mol. Phylogenet. Evol.">
        <title>Genome-scale phylogeny and comparative genomics of the fungal order Sordariales.</title>
        <authorList>
            <person name="Hensen N."/>
            <person name="Bonometti L."/>
            <person name="Westerberg I."/>
            <person name="Brannstrom I.O."/>
            <person name="Guillou S."/>
            <person name="Cros-Aarteil S."/>
            <person name="Calhoun S."/>
            <person name="Haridas S."/>
            <person name="Kuo A."/>
            <person name="Mondo S."/>
            <person name="Pangilinan J."/>
            <person name="Riley R."/>
            <person name="LaButti K."/>
            <person name="Andreopoulos B."/>
            <person name="Lipzen A."/>
            <person name="Chen C."/>
            <person name="Yan M."/>
            <person name="Daum C."/>
            <person name="Ng V."/>
            <person name="Clum A."/>
            <person name="Steindorff A."/>
            <person name="Ohm R.A."/>
            <person name="Martin F."/>
            <person name="Silar P."/>
            <person name="Natvig D.O."/>
            <person name="Lalanne C."/>
            <person name="Gautier V."/>
            <person name="Ament-Velasquez S.L."/>
            <person name="Kruys A."/>
            <person name="Hutchinson M.I."/>
            <person name="Powell A.J."/>
            <person name="Barry K."/>
            <person name="Miller A.N."/>
            <person name="Grigoriev I.V."/>
            <person name="Debuchy R."/>
            <person name="Gladieux P."/>
            <person name="Hiltunen Thoren M."/>
            <person name="Johannesson H."/>
        </authorList>
    </citation>
    <scope>NUCLEOTIDE SEQUENCE</scope>
    <source>
        <strain evidence="1">FGSC 1904</strain>
    </source>
</reference>
<evidence type="ECO:0000313" key="2">
    <source>
        <dbReference type="Proteomes" id="UP001281003"/>
    </source>
</evidence>
<dbReference type="EMBL" id="JAUTDP010000011">
    <property type="protein sequence ID" value="KAK3392279.1"/>
    <property type="molecule type" value="Genomic_DNA"/>
</dbReference>
<reference evidence="1" key="2">
    <citation type="submission" date="2023-07" db="EMBL/GenBank/DDBJ databases">
        <authorList>
            <consortium name="Lawrence Berkeley National Laboratory"/>
            <person name="Haridas S."/>
            <person name="Hensen N."/>
            <person name="Bonometti L."/>
            <person name="Westerberg I."/>
            <person name="Brannstrom I.O."/>
            <person name="Guillou S."/>
            <person name="Cros-Aarteil S."/>
            <person name="Calhoun S."/>
            <person name="Kuo A."/>
            <person name="Mondo S."/>
            <person name="Pangilinan J."/>
            <person name="Riley R."/>
            <person name="LaButti K."/>
            <person name="Andreopoulos B."/>
            <person name="Lipzen A."/>
            <person name="Chen C."/>
            <person name="Yanf M."/>
            <person name="Daum C."/>
            <person name="Ng V."/>
            <person name="Clum A."/>
            <person name="Steindorff A."/>
            <person name="Ohm R."/>
            <person name="Martin F."/>
            <person name="Silar P."/>
            <person name="Natvig D."/>
            <person name="Lalanne C."/>
            <person name="Gautier V."/>
            <person name="Ament-velasquez S.L."/>
            <person name="Kruys A."/>
            <person name="Hutchinson M.I."/>
            <person name="Powell A.J."/>
            <person name="Barry K."/>
            <person name="Miller A.N."/>
            <person name="Grigoriev I.V."/>
            <person name="Debuchy R."/>
            <person name="Gladieux P."/>
            <person name="Thoren M.H."/>
            <person name="Johannesson H."/>
        </authorList>
    </citation>
    <scope>NUCLEOTIDE SEQUENCE</scope>
    <source>
        <strain evidence="1">FGSC 1904</strain>
    </source>
</reference>
<proteinExistence type="predicted"/>
<organism evidence="1 2">
    <name type="scientific">Sordaria brevicollis</name>
    <dbReference type="NCBI Taxonomy" id="83679"/>
    <lineage>
        <taxon>Eukaryota</taxon>
        <taxon>Fungi</taxon>
        <taxon>Dikarya</taxon>
        <taxon>Ascomycota</taxon>
        <taxon>Pezizomycotina</taxon>
        <taxon>Sordariomycetes</taxon>
        <taxon>Sordariomycetidae</taxon>
        <taxon>Sordariales</taxon>
        <taxon>Sordariaceae</taxon>
        <taxon>Sordaria</taxon>
    </lineage>
</organism>